<evidence type="ECO:0000313" key="1">
    <source>
        <dbReference type="EMBL" id="GIY31951.1"/>
    </source>
</evidence>
<keyword evidence="2" id="KW-1185">Reference proteome</keyword>
<evidence type="ECO:0000313" key="2">
    <source>
        <dbReference type="Proteomes" id="UP001054945"/>
    </source>
</evidence>
<reference evidence="1 2" key="1">
    <citation type="submission" date="2021-06" db="EMBL/GenBank/DDBJ databases">
        <title>Caerostris extrusa draft genome.</title>
        <authorList>
            <person name="Kono N."/>
            <person name="Arakawa K."/>
        </authorList>
    </citation>
    <scope>NUCLEOTIDE SEQUENCE [LARGE SCALE GENOMIC DNA]</scope>
</reference>
<gene>
    <name evidence="1" type="ORF">CEXT_693871</name>
</gene>
<accession>A0AAV4SFI7</accession>
<protein>
    <submittedName>
        <fullName evidence="1">Uncharacterized protein</fullName>
    </submittedName>
</protein>
<sequence>MQFIPKTSYCMALSVLLRFRLTICGMLKYRSPMFTVVQQQIWRKKTYFKSRNPFFSKSFPICFRHEEYLSHKEVSPQESFVKLPIFISWGNHILPRSSDTTSENCG</sequence>
<dbReference type="Proteomes" id="UP001054945">
    <property type="component" value="Unassembled WGS sequence"/>
</dbReference>
<proteinExistence type="predicted"/>
<name>A0AAV4SFI7_CAEEX</name>
<dbReference type="EMBL" id="BPLR01009437">
    <property type="protein sequence ID" value="GIY31951.1"/>
    <property type="molecule type" value="Genomic_DNA"/>
</dbReference>
<organism evidence="1 2">
    <name type="scientific">Caerostris extrusa</name>
    <name type="common">Bark spider</name>
    <name type="synonym">Caerostris bankana</name>
    <dbReference type="NCBI Taxonomy" id="172846"/>
    <lineage>
        <taxon>Eukaryota</taxon>
        <taxon>Metazoa</taxon>
        <taxon>Ecdysozoa</taxon>
        <taxon>Arthropoda</taxon>
        <taxon>Chelicerata</taxon>
        <taxon>Arachnida</taxon>
        <taxon>Araneae</taxon>
        <taxon>Araneomorphae</taxon>
        <taxon>Entelegynae</taxon>
        <taxon>Araneoidea</taxon>
        <taxon>Araneidae</taxon>
        <taxon>Caerostris</taxon>
    </lineage>
</organism>
<dbReference type="AlphaFoldDB" id="A0AAV4SFI7"/>
<comment type="caution">
    <text evidence="1">The sequence shown here is derived from an EMBL/GenBank/DDBJ whole genome shotgun (WGS) entry which is preliminary data.</text>
</comment>